<evidence type="ECO:0000313" key="2">
    <source>
        <dbReference type="Proteomes" id="UP000324800"/>
    </source>
</evidence>
<name>A0A5J4VXU6_9EUKA</name>
<dbReference type="Pfam" id="PF05869">
    <property type="entry name" value="Dam"/>
    <property type="match status" value="1"/>
</dbReference>
<dbReference type="GO" id="GO:0009007">
    <property type="term" value="F:site-specific DNA-methyltransferase (adenine-specific) activity"/>
    <property type="evidence" value="ECO:0007669"/>
    <property type="project" value="InterPro"/>
</dbReference>
<accession>A0A5J4VXU6</accession>
<dbReference type="Proteomes" id="UP000324800">
    <property type="component" value="Unassembled WGS sequence"/>
</dbReference>
<sequence>AQRIVASREFWTEGALEREWHADVVFLNPPFSRVGEFVRYAVDQYQRGFCTELFILCRCAPSSSWFSSSWVLPHCHTLFFSRRMRFWTAGTGRRRGGGAKGDVVPAQSSMPHEIAMLYFGPDTIGFEYWFQGYGRIVLPLEIEQMLYVDSNQIDQNVNLISQNDEDDPFLQSDV</sequence>
<comment type="caution">
    <text evidence="1">The sequence shown here is derived from an EMBL/GenBank/DDBJ whole genome shotgun (WGS) entry which is preliminary data.</text>
</comment>
<gene>
    <name evidence="1" type="ORF">EZS28_017119</name>
</gene>
<protein>
    <submittedName>
        <fullName evidence="1">Uncharacterized protein</fullName>
    </submittedName>
</protein>
<reference evidence="1 2" key="1">
    <citation type="submission" date="2019-03" db="EMBL/GenBank/DDBJ databases">
        <title>Single cell metagenomics reveals metabolic interactions within the superorganism composed of flagellate Streblomastix strix and complex community of Bacteroidetes bacteria on its surface.</title>
        <authorList>
            <person name="Treitli S.C."/>
            <person name="Kolisko M."/>
            <person name="Husnik F."/>
            <person name="Keeling P."/>
            <person name="Hampl V."/>
        </authorList>
    </citation>
    <scope>NUCLEOTIDE SEQUENCE [LARGE SCALE GENOMIC DNA]</scope>
    <source>
        <strain evidence="1">ST1C</strain>
    </source>
</reference>
<dbReference type="GO" id="GO:0009307">
    <property type="term" value="P:DNA restriction-modification system"/>
    <property type="evidence" value="ECO:0007669"/>
    <property type="project" value="InterPro"/>
</dbReference>
<dbReference type="AlphaFoldDB" id="A0A5J4VXU6"/>
<dbReference type="EMBL" id="SNRW01004408">
    <property type="protein sequence ID" value="KAA6387352.1"/>
    <property type="molecule type" value="Genomic_DNA"/>
</dbReference>
<evidence type="ECO:0000313" key="1">
    <source>
        <dbReference type="EMBL" id="KAA6387352.1"/>
    </source>
</evidence>
<feature type="non-terminal residue" evidence="1">
    <location>
        <position position="1"/>
    </location>
</feature>
<dbReference type="GO" id="GO:0003677">
    <property type="term" value="F:DNA binding"/>
    <property type="evidence" value="ECO:0007669"/>
    <property type="project" value="InterPro"/>
</dbReference>
<dbReference type="InterPro" id="IPR008593">
    <property type="entry name" value="Dam_MeTrfase"/>
</dbReference>
<proteinExistence type="predicted"/>
<organism evidence="1 2">
    <name type="scientific">Streblomastix strix</name>
    <dbReference type="NCBI Taxonomy" id="222440"/>
    <lineage>
        <taxon>Eukaryota</taxon>
        <taxon>Metamonada</taxon>
        <taxon>Preaxostyla</taxon>
        <taxon>Oxymonadida</taxon>
        <taxon>Streblomastigidae</taxon>
        <taxon>Streblomastix</taxon>
    </lineage>
</organism>